<dbReference type="Proteomes" id="UP000823613">
    <property type="component" value="Unassembled WGS sequence"/>
</dbReference>
<sequence>MADQNKTKKIRFFNFSEETYDASTGKFKIDNLKEESERLENYINEKTSIIEDEKDLDKKTLLTQSYIKESKSLKKEISDKKSEITKKHIKDLTDELANMAKLIESIQENVKEHTSAALIDAGMADVFYVAPSYEIRTGPITDKEKLQMAIAILNELGIETKIYQDGKLLKPSTKEEIKEGDDDSKKTKFKDDDTSYNGRC</sequence>
<accession>A0A9D9DJI0</accession>
<feature type="region of interest" description="Disordered" evidence="2">
    <location>
        <begin position="173"/>
        <end position="200"/>
    </location>
</feature>
<evidence type="ECO:0000313" key="4">
    <source>
        <dbReference type="Proteomes" id="UP000823613"/>
    </source>
</evidence>
<evidence type="ECO:0000256" key="1">
    <source>
        <dbReference type="SAM" id="Coils"/>
    </source>
</evidence>
<evidence type="ECO:0000256" key="2">
    <source>
        <dbReference type="SAM" id="MobiDB-lite"/>
    </source>
</evidence>
<proteinExistence type="predicted"/>
<feature type="coiled-coil region" evidence="1">
    <location>
        <begin position="89"/>
        <end position="116"/>
    </location>
</feature>
<organism evidence="3 4">
    <name type="scientific">Candidatus Onthovivens merdipullorum</name>
    <dbReference type="NCBI Taxonomy" id="2840889"/>
    <lineage>
        <taxon>Bacteria</taxon>
        <taxon>Bacillati</taxon>
        <taxon>Bacillota</taxon>
        <taxon>Bacilli</taxon>
        <taxon>Bacillales</taxon>
        <taxon>Candidatus Onthovivens</taxon>
    </lineage>
</organism>
<reference evidence="3" key="1">
    <citation type="submission" date="2020-10" db="EMBL/GenBank/DDBJ databases">
        <authorList>
            <person name="Gilroy R."/>
        </authorList>
    </citation>
    <scope>NUCLEOTIDE SEQUENCE</scope>
    <source>
        <strain evidence="3">11159</strain>
    </source>
</reference>
<dbReference type="EMBL" id="JADIMY010000041">
    <property type="protein sequence ID" value="MBO8427300.1"/>
    <property type="molecule type" value="Genomic_DNA"/>
</dbReference>
<gene>
    <name evidence="3" type="ORF">IAC58_01915</name>
</gene>
<reference evidence="3" key="2">
    <citation type="journal article" date="2021" name="PeerJ">
        <title>Extensive microbial diversity within the chicken gut microbiome revealed by metagenomics and culture.</title>
        <authorList>
            <person name="Gilroy R."/>
            <person name="Ravi A."/>
            <person name="Getino M."/>
            <person name="Pursley I."/>
            <person name="Horton D.L."/>
            <person name="Alikhan N.F."/>
            <person name="Baker D."/>
            <person name="Gharbi K."/>
            <person name="Hall N."/>
            <person name="Watson M."/>
            <person name="Adriaenssens E.M."/>
            <person name="Foster-Nyarko E."/>
            <person name="Jarju S."/>
            <person name="Secka A."/>
            <person name="Antonio M."/>
            <person name="Oren A."/>
            <person name="Chaudhuri R.R."/>
            <person name="La Ragione R."/>
            <person name="Hildebrand F."/>
            <person name="Pallen M.J."/>
        </authorList>
    </citation>
    <scope>NUCLEOTIDE SEQUENCE</scope>
    <source>
        <strain evidence="3">11159</strain>
    </source>
</reference>
<protein>
    <submittedName>
        <fullName evidence="3">Uncharacterized protein</fullName>
    </submittedName>
</protein>
<feature type="compositionally biased region" description="Basic and acidic residues" evidence="2">
    <location>
        <begin position="173"/>
        <end position="193"/>
    </location>
</feature>
<comment type="caution">
    <text evidence="3">The sequence shown here is derived from an EMBL/GenBank/DDBJ whole genome shotgun (WGS) entry which is preliminary data.</text>
</comment>
<keyword evidence="1" id="KW-0175">Coiled coil</keyword>
<dbReference type="AlphaFoldDB" id="A0A9D9DJI0"/>
<evidence type="ECO:0000313" key="3">
    <source>
        <dbReference type="EMBL" id="MBO8427300.1"/>
    </source>
</evidence>
<name>A0A9D9DJI0_9BACL</name>